<dbReference type="GeneID" id="41971854"/>
<keyword evidence="1" id="KW-1133">Transmembrane helix</keyword>
<evidence type="ECO:0000313" key="2">
    <source>
        <dbReference type="EMBL" id="TPX15427.1"/>
    </source>
</evidence>
<gene>
    <name evidence="2" type="ORF">E0L32_004407</name>
</gene>
<keyword evidence="1" id="KW-0472">Membrane</keyword>
<keyword evidence="1" id="KW-0812">Transmembrane</keyword>
<dbReference type="AlphaFoldDB" id="A0A507B6L5"/>
<dbReference type="Proteomes" id="UP000319257">
    <property type="component" value="Unassembled WGS sequence"/>
</dbReference>
<evidence type="ECO:0000313" key="3">
    <source>
        <dbReference type="Proteomes" id="UP000319257"/>
    </source>
</evidence>
<organism evidence="2 3">
    <name type="scientific">Thyridium curvatum</name>
    <dbReference type="NCBI Taxonomy" id="1093900"/>
    <lineage>
        <taxon>Eukaryota</taxon>
        <taxon>Fungi</taxon>
        <taxon>Dikarya</taxon>
        <taxon>Ascomycota</taxon>
        <taxon>Pezizomycotina</taxon>
        <taxon>Sordariomycetes</taxon>
        <taxon>Sordariomycetidae</taxon>
        <taxon>Thyridiales</taxon>
        <taxon>Thyridiaceae</taxon>
        <taxon>Thyridium</taxon>
    </lineage>
</organism>
<feature type="transmembrane region" description="Helical" evidence="1">
    <location>
        <begin position="94"/>
        <end position="118"/>
    </location>
</feature>
<feature type="transmembrane region" description="Helical" evidence="1">
    <location>
        <begin position="54"/>
        <end position="74"/>
    </location>
</feature>
<accession>A0A507B6L5</accession>
<dbReference type="OrthoDB" id="4840990at2759"/>
<name>A0A507B6L5_9PEZI</name>
<dbReference type="EMBL" id="SKBQ01000021">
    <property type="protein sequence ID" value="TPX15427.1"/>
    <property type="molecule type" value="Genomic_DNA"/>
</dbReference>
<sequence>MKQFMATYELSLFQRIMVIWLFVICGLFISFHIAQQWTEKPYAWARLTEKTRPYWYTFYVFEAFLTVQILYRILEEKMAGALNGLEMQVLDSVWIGLLGVEVLMVIWAGGVTVMRSMAPQVAQAKKTQ</sequence>
<feature type="transmembrane region" description="Helical" evidence="1">
    <location>
        <begin position="12"/>
        <end position="33"/>
    </location>
</feature>
<proteinExistence type="predicted"/>
<evidence type="ECO:0000256" key="1">
    <source>
        <dbReference type="SAM" id="Phobius"/>
    </source>
</evidence>
<dbReference type="RefSeq" id="XP_030997138.1">
    <property type="nucleotide sequence ID" value="XM_031138815.1"/>
</dbReference>
<comment type="caution">
    <text evidence="2">The sequence shown here is derived from an EMBL/GenBank/DDBJ whole genome shotgun (WGS) entry which is preliminary data.</text>
</comment>
<keyword evidence="3" id="KW-1185">Reference proteome</keyword>
<dbReference type="InParanoid" id="A0A507B6L5"/>
<protein>
    <submittedName>
        <fullName evidence="2">Uncharacterized protein</fullName>
    </submittedName>
</protein>
<reference evidence="2 3" key="1">
    <citation type="submission" date="2019-06" db="EMBL/GenBank/DDBJ databases">
        <title>Draft genome sequence of the filamentous fungus Phialemoniopsis curvata isolated from diesel fuel.</title>
        <authorList>
            <person name="Varaljay V.A."/>
            <person name="Lyon W.J."/>
            <person name="Crouch A.L."/>
            <person name="Drake C.E."/>
            <person name="Hollomon J.M."/>
            <person name="Nadeau L.J."/>
            <person name="Nunn H.S."/>
            <person name="Stevenson B.S."/>
            <person name="Bojanowski C.L."/>
            <person name="Crookes-Goodson W.J."/>
        </authorList>
    </citation>
    <scope>NUCLEOTIDE SEQUENCE [LARGE SCALE GENOMIC DNA]</scope>
    <source>
        <strain evidence="2 3">D216</strain>
    </source>
</reference>